<dbReference type="InterPro" id="IPR036097">
    <property type="entry name" value="HisK_dim/P_sf"/>
</dbReference>
<dbReference type="PANTHER" id="PTHR45528">
    <property type="entry name" value="SENSOR HISTIDINE KINASE CPXA"/>
    <property type="match status" value="1"/>
</dbReference>
<dbReference type="SMART" id="SM00388">
    <property type="entry name" value="HisKA"/>
    <property type="match status" value="1"/>
</dbReference>
<dbReference type="InterPro" id="IPR036890">
    <property type="entry name" value="HATPase_C_sf"/>
</dbReference>
<evidence type="ECO:0000259" key="15">
    <source>
        <dbReference type="PROSITE" id="PS50109"/>
    </source>
</evidence>
<dbReference type="RefSeq" id="WP_377911445.1">
    <property type="nucleotide sequence ID" value="NZ_JBHRZT010000007.1"/>
</dbReference>
<dbReference type="Pfam" id="PF00512">
    <property type="entry name" value="HisKA"/>
    <property type="match status" value="1"/>
</dbReference>
<evidence type="ECO:0000256" key="5">
    <source>
        <dbReference type="ARBA" id="ARBA00022553"/>
    </source>
</evidence>
<dbReference type="InterPro" id="IPR004358">
    <property type="entry name" value="Sig_transdc_His_kin-like_C"/>
</dbReference>
<dbReference type="InterPro" id="IPR005467">
    <property type="entry name" value="His_kinase_dom"/>
</dbReference>
<dbReference type="CDD" id="cd00082">
    <property type="entry name" value="HisKA"/>
    <property type="match status" value="1"/>
</dbReference>
<keyword evidence="8" id="KW-0547">Nucleotide-binding</keyword>
<evidence type="ECO:0000256" key="12">
    <source>
        <dbReference type="ARBA" id="ARBA00023012"/>
    </source>
</evidence>
<feature type="transmembrane region" description="Helical" evidence="14">
    <location>
        <begin position="6"/>
        <end position="29"/>
    </location>
</feature>
<evidence type="ECO:0000256" key="14">
    <source>
        <dbReference type="SAM" id="Phobius"/>
    </source>
</evidence>
<reference evidence="18" key="1">
    <citation type="journal article" date="2019" name="Int. J. Syst. Evol. Microbiol.">
        <title>The Global Catalogue of Microorganisms (GCM) 10K type strain sequencing project: providing services to taxonomists for standard genome sequencing and annotation.</title>
        <authorList>
            <consortium name="The Broad Institute Genomics Platform"/>
            <consortium name="The Broad Institute Genome Sequencing Center for Infectious Disease"/>
            <person name="Wu L."/>
            <person name="Ma J."/>
        </authorList>
    </citation>
    <scope>NUCLEOTIDE SEQUENCE [LARGE SCALE GENOMIC DNA]</scope>
    <source>
        <strain evidence="18">CCUG 61889</strain>
    </source>
</reference>
<evidence type="ECO:0000259" key="16">
    <source>
        <dbReference type="PROSITE" id="PS50885"/>
    </source>
</evidence>
<dbReference type="PRINTS" id="PR00344">
    <property type="entry name" value="BCTRLSENSOR"/>
</dbReference>
<evidence type="ECO:0000256" key="8">
    <source>
        <dbReference type="ARBA" id="ARBA00022741"/>
    </source>
</evidence>
<keyword evidence="6" id="KW-0808">Transferase</keyword>
<keyword evidence="12" id="KW-0902">Two-component regulatory system</keyword>
<evidence type="ECO:0000313" key="18">
    <source>
        <dbReference type="Proteomes" id="UP001595752"/>
    </source>
</evidence>
<dbReference type="InterPro" id="IPR050398">
    <property type="entry name" value="HssS/ArlS-like"/>
</dbReference>
<dbReference type="PROSITE" id="PS50109">
    <property type="entry name" value="HIS_KIN"/>
    <property type="match status" value="1"/>
</dbReference>
<dbReference type="SUPFAM" id="SSF158472">
    <property type="entry name" value="HAMP domain-like"/>
    <property type="match status" value="1"/>
</dbReference>
<keyword evidence="18" id="KW-1185">Reference proteome</keyword>
<gene>
    <name evidence="17" type="ORF">ACFOU2_01115</name>
</gene>
<dbReference type="SUPFAM" id="SSF47384">
    <property type="entry name" value="Homodimeric domain of signal transducing histidine kinase"/>
    <property type="match status" value="1"/>
</dbReference>
<dbReference type="InterPro" id="IPR003661">
    <property type="entry name" value="HisK_dim/P_dom"/>
</dbReference>
<dbReference type="EMBL" id="JBHRZT010000007">
    <property type="protein sequence ID" value="MFC3882198.1"/>
    <property type="molecule type" value="Genomic_DNA"/>
</dbReference>
<name>A0ABV8AW68_9BACI</name>
<organism evidence="17 18">
    <name type="scientific">Bacillus songklensis</name>
    <dbReference type="NCBI Taxonomy" id="1069116"/>
    <lineage>
        <taxon>Bacteria</taxon>
        <taxon>Bacillati</taxon>
        <taxon>Bacillota</taxon>
        <taxon>Bacilli</taxon>
        <taxon>Bacillales</taxon>
        <taxon>Bacillaceae</taxon>
        <taxon>Bacillus</taxon>
    </lineage>
</organism>
<keyword evidence="5" id="KW-0597">Phosphoprotein</keyword>
<dbReference type="Gene3D" id="6.10.340.10">
    <property type="match status" value="1"/>
</dbReference>
<evidence type="ECO:0000256" key="11">
    <source>
        <dbReference type="ARBA" id="ARBA00022989"/>
    </source>
</evidence>
<dbReference type="Gene3D" id="3.30.565.10">
    <property type="entry name" value="Histidine kinase-like ATPase, C-terminal domain"/>
    <property type="match status" value="1"/>
</dbReference>
<feature type="domain" description="HAMP" evidence="16">
    <location>
        <begin position="184"/>
        <end position="236"/>
    </location>
</feature>
<accession>A0ABV8AW68</accession>
<dbReference type="SMART" id="SM00304">
    <property type="entry name" value="HAMP"/>
    <property type="match status" value="1"/>
</dbReference>
<keyword evidence="7 14" id="KW-0812">Transmembrane</keyword>
<evidence type="ECO:0000256" key="10">
    <source>
        <dbReference type="ARBA" id="ARBA00022840"/>
    </source>
</evidence>
<dbReference type="InterPro" id="IPR003660">
    <property type="entry name" value="HAMP_dom"/>
</dbReference>
<evidence type="ECO:0000256" key="4">
    <source>
        <dbReference type="ARBA" id="ARBA00022475"/>
    </source>
</evidence>
<dbReference type="SUPFAM" id="SSF55874">
    <property type="entry name" value="ATPase domain of HSP90 chaperone/DNA topoisomerase II/histidine kinase"/>
    <property type="match status" value="1"/>
</dbReference>
<protein>
    <recommendedName>
        <fullName evidence="3">histidine kinase</fullName>
        <ecNumber evidence="3">2.7.13.3</ecNumber>
    </recommendedName>
</protein>
<dbReference type="PROSITE" id="PS50885">
    <property type="entry name" value="HAMP"/>
    <property type="match status" value="1"/>
</dbReference>
<dbReference type="EC" id="2.7.13.3" evidence="3"/>
<comment type="caution">
    <text evidence="17">The sequence shown here is derived from an EMBL/GenBank/DDBJ whole genome shotgun (WGS) entry which is preliminary data.</text>
</comment>
<sequence>MRNKPLALQIWFVISGILLITSILLAILFPTTLRNFFTDDIYTKIESEQLTLIEYGLSGRIEEWSFGIDDEPSLSNRTVDHILLPVNPDLLVISRVLPAEFLEEAQRLAAAQEEAVHRYSKDLGDKTLFYVIRKATVNGEPAFLLSYTWDSYRNDLVHTLFKQLLLIMTGVFLLSWIPSIWLAKYLTRPLVTLEQHVRKISKQEWHEPIIVDRGDEIGKLGLSIEQMREKLVRKDEAQQALLQNISHDLKTPVMVIRSYAQSISDGIFPKGDLPGTVKVIEDEAERLEKKIKDLLYLTKLDYLSTQKPMRHSIDFAALIHEAVERFRWTRMDIEWEMDLAPLHILGDYEQWDKVIDNLLENQLRYAHSRIGISLKKKPSEGKAIVLLKIWNDGPFIEPTVLENMFQPFSKGNKGEFGIGLSIVKQIVSFHEAEIWAENEENGAAFYIQIPLNEN</sequence>
<dbReference type="Pfam" id="PF00672">
    <property type="entry name" value="HAMP"/>
    <property type="match status" value="1"/>
</dbReference>
<proteinExistence type="predicted"/>
<evidence type="ECO:0000256" key="3">
    <source>
        <dbReference type="ARBA" id="ARBA00012438"/>
    </source>
</evidence>
<dbReference type="PANTHER" id="PTHR45528:SF1">
    <property type="entry name" value="SENSOR HISTIDINE KINASE CPXA"/>
    <property type="match status" value="1"/>
</dbReference>
<comment type="catalytic activity">
    <reaction evidence="1">
        <text>ATP + protein L-histidine = ADP + protein N-phospho-L-histidine.</text>
        <dbReference type="EC" id="2.7.13.3"/>
    </reaction>
</comment>
<evidence type="ECO:0000256" key="6">
    <source>
        <dbReference type="ARBA" id="ARBA00022679"/>
    </source>
</evidence>
<dbReference type="SMART" id="SM00387">
    <property type="entry name" value="HATPase_c"/>
    <property type="match status" value="1"/>
</dbReference>
<evidence type="ECO:0000256" key="7">
    <source>
        <dbReference type="ARBA" id="ARBA00022692"/>
    </source>
</evidence>
<keyword evidence="11 14" id="KW-1133">Transmembrane helix</keyword>
<evidence type="ECO:0000256" key="13">
    <source>
        <dbReference type="ARBA" id="ARBA00023136"/>
    </source>
</evidence>
<dbReference type="GO" id="GO:0016301">
    <property type="term" value="F:kinase activity"/>
    <property type="evidence" value="ECO:0007669"/>
    <property type="project" value="UniProtKB-KW"/>
</dbReference>
<keyword evidence="13 14" id="KW-0472">Membrane</keyword>
<dbReference type="CDD" id="cd06225">
    <property type="entry name" value="HAMP"/>
    <property type="match status" value="1"/>
</dbReference>
<keyword evidence="9 17" id="KW-0418">Kinase</keyword>
<dbReference type="InterPro" id="IPR003594">
    <property type="entry name" value="HATPase_dom"/>
</dbReference>
<feature type="domain" description="Histidine kinase" evidence="15">
    <location>
        <begin position="244"/>
        <end position="453"/>
    </location>
</feature>
<evidence type="ECO:0000256" key="2">
    <source>
        <dbReference type="ARBA" id="ARBA00004651"/>
    </source>
</evidence>
<comment type="subcellular location">
    <subcellularLocation>
        <location evidence="2">Cell membrane</location>
        <topology evidence="2">Multi-pass membrane protein</topology>
    </subcellularLocation>
</comment>
<evidence type="ECO:0000313" key="17">
    <source>
        <dbReference type="EMBL" id="MFC3882198.1"/>
    </source>
</evidence>
<keyword evidence="10" id="KW-0067">ATP-binding</keyword>
<dbReference type="Gene3D" id="1.10.287.130">
    <property type="match status" value="1"/>
</dbReference>
<dbReference type="Proteomes" id="UP001595752">
    <property type="component" value="Unassembled WGS sequence"/>
</dbReference>
<evidence type="ECO:0000256" key="1">
    <source>
        <dbReference type="ARBA" id="ARBA00000085"/>
    </source>
</evidence>
<dbReference type="Pfam" id="PF02518">
    <property type="entry name" value="HATPase_c"/>
    <property type="match status" value="1"/>
</dbReference>
<evidence type="ECO:0000256" key="9">
    <source>
        <dbReference type="ARBA" id="ARBA00022777"/>
    </source>
</evidence>
<keyword evidence="4" id="KW-1003">Cell membrane</keyword>